<keyword evidence="1" id="KW-0378">Hydrolase</keyword>
<name>A0A7I7XZB5_9MYCO</name>
<evidence type="ECO:0000313" key="2">
    <source>
        <dbReference type="Proteomes" id="UP000466931"/>
    </source>
</evidence>
<dbReference type="OrthoDB" id="5902829at2"/>
<dbReference type="PRINTS" id="PR00412">
    <property type="entry name" value="EPOXHYDRLASE"/>
</dbReference>
<dbReference type="InterPro" id="IPR000073">
    <property type="entry name" value="AB_hydrolase_1"/>
</dbReference>
<dbReference type="PANTHER" id="PTHR43194:SF2">
    <property type="entry name" value="PEROXISOMAL MEMBRANE PROTEIN LPX1"/>
    <property type="match status" value="1"/>
</dbReference>
<sequence>MNRRTVTLSWGPVSYLEWAPEQTAAHQRTVVLLHGGGVDSALLSWGGLGADLARSGYRVLAPDHPGYGESPPAPWPATQQRLVGYTGEFVDSLGLARYAIGGLSLGGGMAVGHVLASPEKVSGAMLLASYGLMPRLSDGPLSALREATTWLLVRTGALAWSTRWLSANATAVSASLASLVRSPDQRTPELQDAVRRAGKQGRGLAQFAQWQREQVGFRGLTTDYTSQLGTFAPPALLVHGSEDSAVPIARARAAAALIPDATLVEVPGAGHWVQRDNPARVLAAITEFLSGLSRTGVDSNSPRGST</sequence>
<accession>A0A7I7XZB5</accession>
<dbReference type="InterPro" id="IPR050228">
    <property type="entry name" value="Carboxylesterase_BioH"/>
</dbReference>
<dbReference type="Gene3D" id="3.40.50.1820">
    <property type="entry name" value="alpha/beta hydrolase"/>
    <property type="match status" value="1"/>
</dbReference>
<evidence type="ECO:0000313" key="1">
    <source>
        <dbReference type="EMBL" id="BBZ34321.1"/>
    </source>
</evidence>
<reference evidence="1" key="2">
    <citation type="submission" date="2020-02" db="EMBL/GenBank/DDBJ databases">
        <authorList>
            <person name="Matsumoto Y."/>
            <person name="Motooka D."/>
            <person name="Nakamura S."/>
        </authorList>
    </citation>
    <scope>NUCLEOTIDE SEQUENCE</scope>
    <source>
        <strain evidence="1">JCM 13671</strain>
    </source>
</reference>
<proteinExistence type="predicted"/>
<dbReference type="GO" id="GO:0016787">
    <property type="term" value="F:hydrolase activity"/>
    <property type="evidence" value="ECO:0007669"/>
    <property type="project" value="UniProtKB-KW"/>
</dbReference>
<dbReference type="PRINTS" id="PR00111">
    <property type="entry name" value="ABHYDROLASE"/>
</dbReference>
<dbReference type="EMBL" id="AP022612">
    <property type="protein sequence ID" value="BBZ34321.1"/>
    <property type="molecule type" value="Genomic_DNA"/>
</dbReference>
<dbReference type="InterPro" id="IPR029058">
    <property type="entry name" value="AB_hydrolase_fold"/>
</dbReference>
<protein>
    <submittedName>
        <fullName evidence="1">Alpha/beta hydrolase</fullName>
    </submittedName>
</protein>
<dbReference type="AlphaFoldDB" id="A0A7I7XZB5"/>
<dbReference type="SUPFAM" id="SSF53474">
    <property type="entry name" value="alpha/beta-Hydrolases"/>
    <property type="match status" value="1"/>
</dbReference>
<dbReference type="PANTHER" id="PTHR43194">
    <property type="entry name" value="HYDROLASE ALPHA/BETA FOLD FAMILY"/>
    <property type="match status" value="1"/>
</dbReference>
<dbReference type="Pfam" id="PF00561">
    <property type="entry name" value="Abhydrolase_1"/>
    <property type="match status" value="1"/>
</dbReference>
<organism evidence="1 2">
    <name type="scientific">Mycolicibacterium confluentis</name>
    <dbReference type="NCBI Taxonomy" id="28047"/>
    <lineage>
        <taxon>Bacteria</taxon>
        <taxon>Bacillati</taxon>
        <taxon>Actinomycetota</taxon>
        <taxon>Actinomycetes</taxon>
        <taxon>Mycobacteriales</taxon>
        <taxon>Mycobacteriaceae</taxon>
        <taxon>Mycolicibacterium</taxon>
    </lineage>
</organism>
<reference evidence="1" key="1">
    <citation type="journal article" date="2019" name="Emerg. Microbes Infect.">
        <title>Comprehensive subspecies identification of 175 nontuberculous mycobacteria species based on 7547 genomic profiles.</title>
        <authorList>
            <person name="Matsumoto Y."/>
            <person name="Kinjo T."/>
            <person name="Motooka D."/>
            <person name="Nabeya D."/>
            <person name="Jung N."/>
            <person name="Uechi K."/>
            <person name="Horii T."/>
            <person name="Iida T."/>
            <person name="Fujita J."/>
            <person name="Nakamura S."/>
        </authorList>
    </citation>
    <scope>NUCLEOTIDE SEQUENCE [LARGE SCALE GENOMIC DNA]</scope>
    <source>
        <strain evidence="1">JCM 13671</strain>
    </source>
</reference>
<gene>
    <name evidence="1" type="ORF">MCNF_29260</name>
</gene>
<dbReference type="RefSeq" id="WP_085152691.1">
    <property type="nucleotide sequence ID" value="NZ_AP022612.1"/>
</dbReference>
<dbReference type="Proteomes" id="UP000466931">
    <property type="component" value="Chromosome"/>
</dbReference>
<dbReference type="InterPro" id="IPR000639">
    <property type="entry name" value="Epox_hydrolase-like"/>
</dbReference>
<keyword evidence="2" id="KW-1185">Reference proteome</keyword>